<reference evidence="3 4" key="1">
    <citation type="submission" date="2019-01" db="EMBL/GenBank/DDBJ databases">
        <title>Filimonas sp. strain TTM-71.</title>
        <authorList>
            <person name="Chen W.-M."/>
        </authorList>
    </citation>
    <scope>NUCLEOTIDE SEQUENCE [LARGE SCALE GENOMIC DNA]</scope>
    <source>
        <strain evidence="3 4">TTM-71</strain>
    </source>
</reference>
<dbReference type="InterPro" id="IPR013766">
    <property type="entry name" value="Thioredoxin_domain"/>
</dbReference>
<evidence type="ECO:0000259" key="2">
    <source>
        <dbReference type="PROSITE" id="PS51352"/>
    </source>
</evidence>
<dbReference type="PANTHER" id="PTHR43640:SF1">
    <property type="entry name" value="THIOREDOXIN-DEPENDENT PEROXIREDOXIN"/>
    <property type="match status" value="1"/>
</dbReference>
<dbReference type="EMBL" id="SDHZ01000001">
    <property type="protein sequence ID" value="RXK86307.1"/>
    <property type="molecule type" value="Genomic_DNA"/>
</dbReference>
<dbReference type="GO" id="GO:0016491">
    <property type="term" value="F:oxidoreductase activity"/>
    <property type="evidence" value="ECO:0007669"/>
    <property type="project" value="InterPro"/>
</dbReference>
<name>A0A4Q1DAA1_9BACT</name>
<dbReference type="OrthoDB" id="9809746at2"/>
<feature type="signal peptide" evidence="1">
    <location>
        <begin position="1"/>
        <end position="19"/>
    </location>
</feature>
<organism evidence="3 4">
    <name type="scientific">Filimonas effusa</name>
    <dbReference type="NCBI Taxonomy" id="2508721"/>
    <lineage>
        <taxon>Bacteria</taxon>
        <taxon>Pseudomonadati</taxon>
        <taxon>Bacteroidota</taxon>
        <taxon>Chitinophagia</taxon>
        <taxon>Chitinophagales</taxon>
        <taxon>Chitinophagaceae</taxon>
        <taxon>Filimonas</taxon>
    </lineage>
</organism>
<accession>A0A4Q1DAA1</accession>
<evidence type="ECO:0000256" key="1">
    <source>
        <dbReference type="SAM" id="SignalP"/>
    </source>
</evidence>
<dbReference type="RefSeq" id="WP_129002057.1">
    <property type="nucleotide sequence ID" value="NZ_SDHZ01000001.1"/>
</dbReference>
<keyword evidence="4" id="KW-1185">Reference proteome</keyword>
<keyword evidence="1" id="KW-0732">Signal</keyword>
<feature type="domain" description="Thioredoxin" evidence="2">
    <location>
        <begin position="26"/>
        <end position="182"/>
    </location>
</feature>
<dbReference type="PROSITE" id="PS51352">
    <property type="entry name" value="THIOREDOXIN_2"/>
    <property type="match status" value="1"/>
</dbReference>
<protein>
    <submittedName>
        <fullName evidence="3">Redoxin domain-containing protein</fullName>
    </submittedName>
</protein>
<dbReference type="InterPro" id="IPR047262">
    <property type="entry name" value="PRX-like1"/>
</dbReference>
<dbReference type="SUPFAM" id="SSF52833">
    <property type="entry name" value="Thioredoxin-like"/>
    <property type="match status" value="1"/>
</dbReference>
<comment type="caution">
    <text evidence="3">The sequence shown here is derived from an EMBL/GenBank/DDBJ whole genome shotgun (WGS) entry which is preliminary data.</text>
</comment>
<gene>
    <name evidence="3" type="ORF">ESB13_05740</name>
</gene>
<dbReference type="PANTHER" id="PTHR43640">
    <property type="entry name" value="OS07G0260300 PROTEIN"/>
    <property type="match status" value="1"/>
</dbReference>
<dbReference type="Proteomes" id="UP000290545">
    <property type="component" value="Unassembled WGS sequence"/>
</dbReference>
<dbReference type="InterPro" id="IPR036249">
    <property type="entry name" value="Thioredoxin-like_sf"/>
</dbReference>
<dbReference type="InterPro" id="IPR013740">
    <property type="entry name" value="Redoxin"/>
</dbReference>
<feature type="chain" id="PRO_5020713046" evidence="1">
    <location>
        <begin position="20"/>
        <end position="201"/>
    </location>
</feature>
<sequence>MKKLVLLSLLLAGAVYTFAQQTYTSLALGSSTPLATVKMKDISGKEVSLADATKKNGLLVMFSCNTCPYVLKNQDRTKEVIAYAQKNNIGIIIINSNEAQRSEADSYEAMKTYAEKQGYKWYYTLDKESKLANAFGATRTPEVFLFNSKGILTYKGAIDDSPADAAKVTRHHLQLAIDETVAGKDVTIKESKSVGCTIKRS</sequence>
<dbReference type="Pfam" id="PF08534">
    <property type="entry name" value="Redoxin"/>
    <property type="match status" value="1"/>
</dbReference>
<proteinExistence type="predicted"/>
<evidence type="ECO:0000313" key="4">
    <source>
        <dbReference type="Proteomes" id="UP000290545"/>
    </source>
</evidence>
<dbReference type="AlphaFoldDB" id="A0A4Q1DAA1"/>
<dbReference type="Gene3D" id="3.40.30.10">
    <property type="entry name" value="Glutaredoxin"/>
    <property type="match status" value="1"/>
</dbReference>
<evidence type="ECO:0000313" key="3">
    <source>
        <dbReference type="EMBL" id="RXK86307.1"/>
    </source>
</evidence>